<dbReference type="Proteomes" id="UP000182690">
    <property type="component" value="Unassembled WGS sequence"/>
</dbReference>
<dbReference type="InterPro" id="IPR049975">
    <property type="entry name" value="SAV_915-like_dom"/>
</dbReference>
<protein>
    <recommendedName>
        <fullName evidence="3">SseB protein N-terminal domain-containing protein</fullName>
    </recommendedName>
</protein>
<proteinExistence type="predicted"/>
<dbReference type="NCBIfam" id="NF042914">
    <property type="entry name" value="SAV915_dom"/>
    <property type="match status" value="1"/>
</dbReference>
<evidence type="ECO:0000313" key="1">
    <source>
        <dbReference type="EMBL" id="SDQ07461.1"/>
    </source>
</evidence>
<dbReference type="AlphaFoldDB" id="A0A1H0XXC2"/>
<dbReference type="OrthoDB" id="3256619at2"/>
<evidence type="ECO:0000313" key="2">
    <source>
        <dbReference type="Proteomes" id="UP000182690"/>
    </source>
</evidence>
<organism evidence="1 2">
    <name type="scientific">Leucobacter chromiiresistens</name>
    <dbReference type="NCBI Taxonomy" id="1079994"/>
    <lineage>
        <taxon>Bacteria</taxon>
        <taxon>Bacillati</taxon>
        <taxon>Actinomycetota</taxon>
        <taxon>Actinomycetes</taxon>
        <taxon>Micrococcales</taxon>
        <taxon>Microbacteriaceae</taxon>
        <taxon>Leucobacter</taxon>
    </lineage>
</organism>
<dbReference type="EMBL" id="FNKB01000001">
    <property type="protein sequence ID" value="SDQ07461.1"/>
    <property type="molecule type" value="Genomic_DNA"/>
</dbReference>
<dbReference type="STRING" id="1079994.SAMN04488565_0285"/>
<dbReference type="RefSeq" id="WP_010155958.1">
    <property type="nucleotide sequence ID" value="NZ_FNKB01000001.1"/>
</dbReference>
<evidence type="ECO:0008006" key="3">
    <source>
        <dbReference type="Google" id="ProtNLM"/>
    </source>
</evidence>
<accession>A0A1H0XXC2</accession>
<name>A0A1H0XXC2_9MICO</name>
<gene>
    <name evidence="1" type="ORF">SAMN04488565_0285</name>
</gene>
<reference evidence="1 2" key="1">
    <citation type="submission" date="2016-10" db="EMBL/GenBank/DDBJ databases">
        <authorList>
            <person name="de Groot N.N."/>
        </authorList>
    </citation>
    <scope>NUCLEOTIDE SEQUENCE [LARGE SCALE GENOMIC DNA]</scope>
    <source>
        <strain evidence="1 2">DSM 22788</strain>
    </source>
</reference>
<sequence length="122" mass="13060">MLNDPLHDTSGLRGARARAGRAAAANARGRDPQRIVPPLLYLPVRLLPDGSRIAERLRTTDERVALLAFTALDRLVGSCGPSQAWAVVEVVALDALQAEQPFDLVAFDPDIPIELLGGGRLS</sequence>
<dbReference type="eggNOG" id="ENOG5033YNM">
    <property type="taxonomic scope" value="Bacteria"/>
</dbReference>